<evidence type="ECO:0000313" key="2">
    <source>
        <dbReference type="EMBL" id="PKU31246.1"/>
    </source>
</evidence>
<protein>
    <submittedName>
        <fullName evidence="2">Uncharacterized protein</fullName>
    </submittedName>
</protein>
<evidence type="ECO:0000256" key="1">
    <source>
        <dbReference type="SAM" id="MobiDB-lite"/>
    </source>
</evidence>
<dbReference type="OrthoDB" id="9904542at2759"/>
<accession>A0A2I0TBS1</accession>
<dbReference type="EMBL" id="KZ513126">
    <property type="protein sequence ID" value="PKU31246.1"/>
    <property type="molecule type" value="Genomic_DNA"/>
</dbReference>
<name>A0A2I0TBS1_LIMLA</name>
<proteinExistence type="predicted"/>
<sequence length="149" mass="15101">MDTVPPDWDDTKLGDISQGGNASHEEVTEDLGITEPSQTTQGGVGEEEDATRVLPSLASPPPTPGLAEETNYTALVEGEELPAASTDGSDAFHTANLTGVGTAGVSSLENINAVTAEAGKSIPPSQPEAAVVTDAQADLSATPESSWKG</sequence>
<dbReference type="Proteomes" id="UP000233556">
    <property type="component" value="Unassembled WGS sequence"/>
</dbReference>
<dbReference type="Pfam" id="PF15767">
    <property type="entry name" value="ARMH4"/>
    <property type="match status" value="1"/>
</dbReference>
<keyword evidence="3" id="KW-1185">Reference proteome</keyword>
<reference evidence="3" key="2">
    <citation type="submission" date="2017-12" db="EMBL/GenBank/DDBJ databases">
        <title>Genome sequence of the Bar-tailed Godwit (Limosa lapponica baueri).</title>
        <authorList>
            <person name="Lima N.C.B."/>
            <person name="Parody-Merino A.M."/>
            <person name="Battley P.F."/>
            <person name="Fidler A.E."/>
            <person name="Prosdocimi F."/>
        </authorList>
    </citation>
    <scope>NUCLEOTIDE SEQUENCE [LARGE SCALE GENOMIC DNA]</scope>
</reference>
<dbReference type="AlphaFoldDB" id="A0A2I0TBS1"/>
<dbReference type="InterPro" id="IPR031524">
    <property type="entry name" value="ARMH4"/>
</dbReference>
<organism evidence="2 3">
    <name type="scientific">Limosa lapponica baueri</name>
    <dbReference type="NCBI Taxonomy" id="1758121"/>
    <lineage>
        <taxon>Eukaryota</taxon>
        <taxon>Metazoa</taxon>
        <taxon>Chordata</taxon>
        <taxon>Craniata</taxon>
        <taxon>Vertebrata</taxon>
        <taxon>Euteleostomi</taxon>
        <taxon>Archelosauria</taxon>
        <taxon>Archosauria</taxon>
        <taxon>Dinosauria</taxon>
        <taxon>Saurischia</taxon>
        <taxon>Theropoda</taxon>
        <taxon>Coelurosauria</taxon>
        <taxon>Aves</taxon>
        <taxon>Neognathae</taxon>
        <taxon>Neoaves</taxon>
        <taxon>Charadriiformes</taxon>
        <taxon>Scolopacidae</taxon>
        <taxon>Limosa</taxon>
    </lineage>
</organism>
<feature type="region of interest" description="Disordered" evidence="1">
    <location>
        <begin position="1"/>
        <end position="68"/>
    </location>
</feature>
<reference evidence="3" key="1">
    <citation type="submission" date="2017-11" db="EMBL/GenBank/DDBJ databases">
        <authorList>
            <person name="Lima N.C."/>
            <person name="Parody-Merino A.M."/>
            <person name="Battley P.F."/>
            <person name="Fidler A.E."/>
            <person name="Prosdocimi F."/>
        </authorList>
    </citation>
    <scope>NUCLEOTIDE SEQUENCE [LARGE SCALE GENOMIC DNA]</scope>
</reference>
<feature type="region of interest" description="Disordered" evidence="1">
    <location>
        <begin position="119"/>
        <end position="149"/>
    </location>
</feature>
<evidence type="ECO:0000313" key="3">
    <source>
        <dbReference type="Proteomes" id="UP000233556"/>
    </source>
</evidence>
<gene>
    <name evidence="2" type="ORF">llap_18450</name>
</gene>